<keyword evidence="3" id="KW-1185">Reference proteome</keyword>
<proteinExistence type="predicted"/>
<evidence type="ECO:0000313" key="3">
    <source>
        <dbReference type="Proteomes" id="UP001281761"/>
    </source>
</evidence>
<comment type="caution">
    <text evidence="2">The sequence shown here is derived from an EMBL/GenBank/DDBJ whole genome shotgun (WGS) entry which is preliminary data.</text>
</comment>
<sequence>MGHRISRYMFFLFALLSASSFRSPSELGTEPNADPTLTITFVATSKTQYTATFSLAEAPTEKTIPVVFKAGTAKSTISVEFTGTATSAEKVIEIVDTATDGKLVKGTSYTIEATGYTCSKATFTPEDLHKLTISSKLTPDEEGKKDGAKDTIALTILNGLLPKDFKSGDTEKLKLTTVTKSNKEYILDHTADKALWLHDTGMILVSYVFNTCNIKAGTDVTATLEINDLLKWENQAFKYAEGAKSVASVAAALFAVLVLVF</sequence>
<dbReference type="Proteomes" id="UP001281761">
    <property type="component" value="Unassembled WGS sequence"/>
</dbReference>
<name>A0ABQ9XYP4_9EUKA</name>
<feature type="signal peptide" evidence="1">
    <location>
        <begin position="1"/>
        <end position="20"/>
    </location>
</feature>
<dbReference type="EMBL" id="JARBJD010000054">
    <property type="protein sequence ID" value="KAK2956574.1"/>
    <property type="molecule type" value="Genomic_DNA"/>
</dbReference>
<accession>A0ABQ9XYP4</accession>
<keyword evidence="1" id="KW-0732">Signal</keyword>
<reference evidence="2 3" key="1">
    <citation type="journal article" date="2022" name="bioRxiv">
        <title>Genomics of Preaxostyla Flagellates Illuminates Evolutionary Transitions and the Path Towards Mitochondrial Loss.</title>
        <authorList>
            <person name="Novak L.V.F."/>
            <person name="Treitli S.C."/>
            <person name="Pyrih J."/>
            <person name="Halakuc P."/>
            <person name="Pipaliya S.V."/>
            <person name="Vacek V."/>
            <person name="Brzon O."/>
            <person name="Soukal P."/>
            <person name="Eme L."/>
            <person name="Dacks J.B."/>
            <person name="Karnkowska A."/>
            <person name="Elias M."/>
            <person name="Hampl V."/>
        </authorList>
    </citation>
    <scope>NUCLEOTIDE SEQUENCE [LARGE SCALE GENOMIC DNA]</scope>
    <source>
        <strain evidence="2">NAU3</strain>
        <tissue evidence="2">Gut</tissue>
    </source>
</reference>
<evidence type="ECO:0000313" key="2">
    <source>
        <dbReference type="EMBL" id="KAK2956574.1"/>
    </source>
</evidence>
<gene>
    <name evidence="2" type="ORF">BLNAU_8414</name>
</gene>
<feature type="chain" id="PRO_5046504064" evidence="1">
    <location>
        <begin position="21"/>
        <end position="261"/>
    </location>
</feature>
<evidence type="ECO:0000256" key="1">
    <source>
        <dbReference type="SAM" id="SignalP"/>
    </source>
</evidence>
<organism evidence="2 3">
    <name type="scientific">Blattamonas nauphoetae</name>
    <dbReference type="NCBI Taxonomy" id="2049346"/>
    <lineage>
        <taxon>Eukaryota</taxon>
        <taxon>Metamonada</taxon>
        <taxon>Preaxostyla</taxon>
        <taxon>Oxymonadida</taxon>
        <taxon>Blattamonas</taxon>
    </lineage>
</organism>
<protein>
    <submittedName>
        <fullName evidence="2">Uncharacterized protein</fullName>
    </submittedName>
</protein>